<reference evidence="2 3" key="1">
    <citation type="submission" date="2016-10" db="EMBL/GenBank/DDBJ databases">
        <authorList>
            <person name="de Groot N.N."/>
        </authorList>
    </citation>
    <scope>NUCLEOTIDE SEQUENCE [LARGE SCALE GENOMIC DNA]</scope>
    <source>
        <strain evidence="2 3">DSM 797</strain>
    </source>
</reference>
<gene>
    <name evidence="2" type="ORF">SAMN04515677_10220</name>
</gene>
<sequence length="213" mass="24203">MDNNVVWVNEQKIKRTILALEKNNMKGYFVNNKEELLNKIQELVDKDSVVSCGGSMSLFETGVIDFLKNGTYKFLDRYKENLTPQDMKQIYRDTFSADAYFTSTNAITENGELYNVDGNGNRVAAMLYGPDKVIVITGVNKIVKDVDEAINRNKSICAPANAKRIGTKTPCKTTGYCMDCQSPDRICCEYTLIKRQRTSNRIHVIFINENFGY</sequence>
<dbReference type="STRING" id="1121325.SAMN04515677_10220"/>
<dbReference type="InterPro" id="IPR003741">
    <property type="entry name" value="LUD_dom"/>
</dbReference>
<dbReference type="SUPFAM" id="SSF100950">
    <property type="entry name" value="NagB/RpiA/CoA transferase-like"/>
    <property type="match status" value="1"/>
</dbReference>
<evidence type="ECO:0000313" key="2">
    <source>
        <dbReference type="EMBL" id="SDL45208.1"/>
    </source>
</evidence>
<dbReference type="RefSeq" id="WP_092722889.1">
    <property type="nucleotide sequence ID" value="NZ_FNGW01000002.1"/>
</dbReference>
<dbReference type="InterPro" id="IPR037171">
    <property type="entry name" value="NagB/RpiA_transferase-like"/>
</dbReference>
<evidence type="ECO:0000259" key="1">
    <source>
        <dbReference type="Pfam" id="PF02589"/>
    </source>
</evidence>
<dbReference type="Pfam" id="PF02589">
    <property type="entry name" value="LUD_dom"/>
    <property type="match status" value="1"/>
</dbReference>
<dbReference type="InterPro" id="IPR024185">
    <property type="entry name" value="FTHF_cligase-like_sf"/>
</dbReference>
<dbReference type="AlphaFoldDB" id="A0A1G9K627"/>
<protein>
    <submittedName>
        <fullName evidence="2">Uncharacterized ACR, YkgG family COG1556</fullName>
    </submittedName>
</protein>
<dbReference type="EMBL" id="FNGW01000002">
    <property type="protein sequence ID" value="SDL45208.1"/>
    <property type="molecule type" value="Genomic_DNA"/>
</dbReference>
<name>A0A1G9K627_9FIRM</name>
<dbReference type="PIRSF" id="PIRSF020269">
    <property type="entry name" value="DUF1121"/>
    <property type="match status" value="1"/>
</dbReference>
<dbReference type="Gene3D" id="3.40.50.10420">
    <property type="entry name" value="NagB/RpiA/CoA transferase-like"/>
    <property type="match status" value="1"/>
</dbReference>
<dbReference type="Proteomes" id="UP000199068">
    <property type="component" value="Unassembled WGS sequence"/>
</dbReference>
<keyword evidence="3" id="KW-1185">Reference proteome</keyword>
<dbReference type="PANTHER" id="PTHR36179">
    <property type="entry name" value="LUD_DOM DOMAIN-CONTAINING PROTEIN"/>
    <property type="match status" value="1"/>
</dbReference>
<organism evidence="2 3">
    <name type="scientific">Romboutsia lituseburensis DSM 797</name>
    <dbReference type="NCBI Taxonomy" id="1121325"/>
    <lineage>
        <taxon>Bacteria</taxon>
        <taxon>Bacillati</taxon>
        <taxon>Bacillota</taxon>
        <taxon>Clostridia</taxon>
        <taxon>Peptostreptococcales</taxon>
        <taxon>Peptostreptococcaceae</taxon>
        <taxon>Romboutsia</taxon>
    </lineage>
</organism>
<dbReference type="PANTHER" id="PTHR36179:SF2">
    <property type="entry name" value="LUD DOMAIN-CONTAINING PROTEIN"/>
    <property type="match status" value="1"/>
</dbReference>
<evidence type="ECO:0000313" key="3">
    <source>
        <dbReference type="Proteomes" id="UP000199068"/>
    </source>
</evidence>
<proteinExistence type="predicted"/>
<feature type="domain" description="LUD" evidence="1">
    <location>
        <begin position="13"/>
        <end position="207"/>
    </location>
</feature>
<accession>A0A1G9K627</accession>
<dbReference type="InterPro" id="IPR009501">
    <property type="entry name" value="UCP020269"/>
</dbReference>